<dbReference type="SMART" id="SM00868">
    <property type="entry name" value="zf-AD"/>
    <property type="match status" value="1"/>
</dbReference>
<evidence type="ECO:0000256" key="2">
    <source>
        <dbReference type="SAM" id="MobiDB-lite"/>
    </source>
</evidence>
<keyword evidence="5" id="KW-1185">Reference proteome</keyword>
<keyword evidence="1" id="KW-0862">Zinc</keyword>
<dbReference type="InterPro" id="IPR013087">
    <property type="entry name" value="Znf_C2H2_type"/>
</dbReference>
<proteinExistence type="predicted"/>
<reference evidence="4" key="1">
    <citation type="submission" date="2022-01" db="EMBL/GenBank/DDBJ databases">
        <authorList>
            <person name="King R."/>
        </authorList>
    </citation>
    <scope>NUCLEOTIDE SEQUENCE</scope>
</reference>
<dbReference type="GO" id="GO:0008270">
    <property type="term" value="F:zinc ion binding"/>
    <property type="evidence" value="ECO:0007669"/>
    <property type="project" value="UniProtKB-KW"/>
</dbReference>
<dbReference type="GO" id="GO:0005634">
    <property type="term" value="C:nucleus"/>
    <property type="evidence" value="ECO:0007669"/>
    <property type="project" value="InterPro"/>
</dbReference>
<dbReference type="PROSITE" id="PS50157">
    <property type="entry name" value="ZINC_FINGER_C2H2_2"/>
    <property type="match status" value="1"/>
</dbReference>
<sequence>MSKNNNTICRCCLKVLLGTESRIQTTNKTREIFSNFIGSSLLPGIICGKCNINLLTFDAFQKEIKRKHEELTTVKIKEEPGQMMVDNENEELIEGILFEEDEADEDQNVVSVADLVQTSLESPEHYQSPEHHTGSSDDDDENDVICIPQVPQVPIDCDAISDEPKEAKPDEPKEIIFKCDHCTAVSAKKEVIIQHIKQSHSFKCVACGKVYPKKERLDSHIMRVHNAAGGSKRKQSLKPMVTEDQLRFRLKSKPYGRPWPSTLAKRKEEYGY</sequence>
<name>A0A9N9S896_9DIPT</name>
<feature type="region of interest" description="Disordered" evidence="2">
    <location>
        <begin position="121"/>
        <end position="143"/>
    </location>
</feature>
<dbReference type="Gene3D" id="3.30.160.60">
    <property type="entry name" value="Classic Zinc Finger"/>
    <property type="match status" value="1"/>
</dbReference>
<dbReference type="SMART" id="SM00355">
    <property type="entry name" value="ZnF_C2H2"/>
    <property type="match status" value="2"/>
</dbReference>
<evidence type="ECO:0000313" key="4">
    <source>
        <dbReference type="EMBL" id="CAG9812224.1"/>
    </source>
</evidence>
<dbReference type="EMBL" id="OU895880">
    <property type="protein sequence ID" value="CAG9812224.1"/>
    <property type="molecule type" value="Genomic_DNA"/>
</dbReference>
<dbReference type="Proteomes" id="UP001153620">
    <property type="component" value="Chromosome 4"/>
</dbReference>
<evidence type="ECO:0000259" key="3">
    <source>
        <dbReference type="PROSITE" id="PS50157"/>
    </source>
</evidence>
<dbReference type="PROSITE" id="PS00028">
    <property type="entry name" value="ZINC_FINGER_C2H2_1"/>
    <property type="match status" value="1"/>
</dbReference>
<reference evidence="4" key="2">
    <citation type="submission" date="2022-10" db="EMBL/GenBank/DDBJ databases">
        <authorList>
            <consortium name="ENA_rothamsted_submissions"/>
            <consortium name="culmorum"/>
            <person name="King R."/>
        </authorList>
    </citation>
    <scope>NUCLEOTIDE SEQUENCE</scope>
</reference>
<feature type="domain" description="C2H2-type" evidence="3">
    <location>
        <begin position="202"/>
        <end position="230"/>
    </location>
</feature>
<evidence type="ECO:0000313" key="5">
    <source>
        <dbReference type="Proteomes" id="UP001153620"/>
    </source>
</evidence>
<keyword evidence="1" id="KW-0479">Metal-binding</keyword>
<protein>
    <recommendedName>
        <fullName evidence="3">C2H2-type domain-containing protein</fullName>
    </recommendedName>
</protein>
<feature type="compositionally biased region" description="Basic and acidic residues" evidence="2">
    <location>
        <begin position="122"/>
        <end position="135"/>
    </location>
</feature>
<organism evidence="4 5">
    <name type="scientific">Chironomus riparius</name>
    <dbReference type="NCBI Taxonomy" id="315576"/>
    <lineage>
        <taxon>Eukaryota</taxon>
        <taxon>Metazoa</taxon>
        <taxon>Ecdysozoa</taxon>
        <taxon>Arthropoda</taxon>
        <taxon>Hexapoda</taxon>
        <taxon>Insecta</taxon>
        <taxon>Pterygota</taxon>
        <taxon>Neoptera</taxon>
        <taxon>Endopterygota</taxon>
        <taxon>Diptera</taxon>
        <taxon>Nematocera</taxon>
        <taxon>Chironomoidea</taxon>
        <taxon>Chironomidae</taxon>
        <taxon>Chironominae</taxon>
        <taxon>Chironomus</taxon>
    </lineage>
</organism>
<gene>
    <name evidence="4" type="ORF">CHIRRI_LOCUS15029</name>
</gene>
<accession>A0A9N9S896</accession>
<dbReference type="InterPro" id="IPR012934">
    <property type="entry name" value="Znf_AD"/>
</dbReference>
<dbReference type="OrthoDB" id="10416363at2759"/>
<dbReference type="AlphaFoldDB" id="A0A9N9S896"/>
<evidence type="ECO:0000256" key="1">
    <source>
        <dbReference type="PROSITE-ProRule" id="PRU00042"/>
    </source>
</evidence>
<keyword evidence="1" id="KW-0863">Zinc-finger</keyword>